<organism evidence="2 3">
    <name type="scientific">Nocardioides marinus</name>
    <dbReference type="NCBI Taxonomy" id="374514"/>
    <lineage>
        <taxon>Bacteria</taxon>
        <taxon>Bacillati</taxon>
        <taxon>Actinomycetota</taxon>
        <taxon>Actinomycetes</taxon>
        <taxon>Propionibacteriales</taxon>
        <taxon>Nocardioidaceae</taxon>
        <taxon>Nocardioides</taxon>
    </lineage>
</organism>
<evidence type="ECO:0000313" key="2">
    <source>
        <dbReference type="EMBL" id="NYI12307.1"/>
    </source>
</evidence>
<protein>
    <recommendedName>
        <fullName evidence="1">SnoaL-like domain-containing protein</fullName>
    </recommendedName>
</protein>
<evidence type="ECO:0000313" key="3">
    <source>
        <dbReference type="Proteomes" id="UP000537326"/>
    </source>
</evidence>
<dbReference type="Proteomes" id="UP000537326">
    <property type="component" value="Unassembled WGS sequence"/>
</dbReference>
<gene>
    <name evidence="2" type="ORF">BKA05_003822</name>
</gene>
<evidence type="ECO:0000259" key="1">
    <source>
        <dbReference type="Pfam" id="PF13577"/>
    </source>
</evidence>
<dbReference type="AlphaFoldDB" id="A0A7Z0C5E7"/>
<dbReference type="Gene3D" id="3.10.450.50">
    <property type="match status" value="1"/>
</dbReference>
<dbReference type="InterPro" id="IPR037401">
    <property type="entry name" value="SnoaL-like"/>
</dbReference>
<sequence>MSETGTGSISEWRDHEDVKQLKYRYLRTLDTKQWDEFEACFLPDATADYNGLEFDDRAALVDYMRTNLGEGLITLHQVHHPEIAVDGDTATARWYLQDKVLVAAFGFMLEGAAFYEDRYVRTPEGWRVAHTGYRRTYEATYDLADLPSLSVKGPGEHTHV</sequence>
<name>A0A7Z0C5E7_9ACTN</name>
<dbReference type="RefSeq" id="WP_343045771.1">
    <property type="nucleotide sequence ID" value="NZ_BAAAPP010000002.1"/>
</dbReference>
<reference evidence="2 3" key="1">
    <citation type="submission" date="2020-07" db="EMBL/GenBank/DDBJ databases">
        <title>Sequencing the genomes of 1000 actinobacteria strains.</title>
        <authorList>
            <person name="Klenk H.-P."/>
        </authorList>
    </citation>
    <scope>NUCLEOTIDE SEQUENCE [LARGE SCALE GENOMIC DNA]</scope>
    <source>
        <strain evidence="2 3">DSM 18248</strain>
    </source>
</reference>
<dbReference type="SUPFAM" id="SSF54427">
    <property type="entry name" value="NTF2-like"/>
    <property type="match status" value="1"/>
</dbReference>
<keyword evidence="3" id="KW-1185">Reference proteome</keyword>
<feature type="domain" description="SnoaL-like" evidence="1">
    <location>
        <begin position="12"/>
        <end position="130"/>
    </location>
</feature>
<proteinExistence type="predicted"/>
<dbReference type="CDD" id="cd00531">
    <property type="entry name" value="NTF2_like"/>
    <property type="match status" value="1"/>
</dbReference>
<comment type="caution">
    <text evidence="2">The sequence shown here is derived from an EMBL/GenBank/DDBJ whole genome shotgun (WGS) entry which is preliminary data.</text>
</comment>
<dbReference type="InterPro" id="IPR032710">
    <property type="entry name" value="NTF2-like_dom_sf"/>
</dbReference>
<dbReference type="Pfam" id="PF13577">
    <property type="entry name" value="SnoaL_4"/>
    <property type="match status" value="1"/>
</dbReference>
<dbReference type="EMBL" id="JACBZI010000001">
    <property type="protein sequence ID" value="NYI12307.1"/>
    <property type="molecule type" value="Genomic_DNA"/>
</dbReference>
<accession>A0A7Z0C5E7</accession>